<accession>A0A8T0XAM9</accession>
<keyword evidence="1" id="KW-0732">Signal</keyword>
<feature type="signal peptide" evidence="1">
    <location>
        <begin position="1"/>
        <end position="26"/>
    </location>
</feature>
<evidence type="ECO:0000313" key="3">
    <source>
        <dbReference type="Proteomes" id="UP000823388"/>
    </source>
</evidence>
<keyword evidence="3" id="KW-1185">Reference proteome</keyword>
<feature type="chain" id="PRO_5035906349" description="Secreted protein" evidence="1">
    <location>
        <begin position="27"/>
        <end position="123"/>
    </location>
</feature>
<evidence type="ECO:0008006" key="4">
    <source>
        <dbReference type="Google" id="ProtNLM"/>
    </source>
</evidence>
<protein>
    <recommendedName>
        <fullName evidence="4">Secreted protein</fullName>
    </recommendedName>
</protein>
<dbReference type="Proteomes" id="UP000823388">
    <property type="component" value="Chromosome 1K"/>
</dbReference>
<proteinExistence type="predicted"/>
<evidence type="ECO:0000256" key="1">
    <source>
        <dbReference type="SAM" id="SignalP"/>
    </source>
</evidence>
<gene>
    <name evidence="2" type="ORF">PVAP13_1KG060024</name>
</gene>
<dbReference type="AlphaFoldDB" id="A0A8T0XAM9"/>
<sequence length="123" mass="13963">MLQKCIGIFPVKLLLLALSTTRFTIPFHIVDVNCPVNKLLEMLSTCRGRWLKLTSRATMLLEDSNSSGRPPDSKLLDRFRRSRPVRLPRDARKTSVIVPSELQVIPSHLQQSEAFTHTILGQL</sequence>
<comment type="caution">
    <text evidence="2">The sequence shown here is derived from an EMBL/GenBank/DDBJ whole genome shotgun (WGS) entry which is preliminary data.</text>
</comment>
<organism evidence="2 3">
    <name type="scientific">Panicum virgatum</name>
    <name type="common">Blackwell switchgrass</name>
    <dbReference type="NCBI Taxonomy" id="38727"/>
    <lineage>
        <taxon>Eukaryota</taxon>
        <taxon>Viridiplantae</taxon>
        <taxon>Streptophyta</taxon>
        <taxon>Embryophyta</taxon>
        <taxon>Tracheophyta</taxon>
        <taxon>Spermatophyta</taxon>
        <taxon>Magnoliopsida</taxon>
        <taxon>Liliopsida</taxon>
        <taxon>Poales</taxon>
        <taxon>Poaceae</taxon>
        <taxon>PACMAD clade</taxon>
        <taxon>Panicoideae</taxon>
        <taxon>Panicodae</taxon>
        <taxon>Paniceae</taxon>
        <taxon>Panicinae</taxon>
        <taxon>Panicum</taxon>
        <taxon>Panicum sect. Hiantes</taxon>
    </lineage>
</organism>
<dbReference type="EMBL" id="CM029037">
    <property type="protein sequence ID" value="KAG2656087.1"/>
    <property type="molecule type" value="Genomic_DNA"/>
</dbReference>
<reference evidence="2" key="1">
    <citation type="submission" date="2020-05" db="EMBL/GenBank/DDBJ databases">
        <title>WGS assembly of Panicum virgatum.</title>
        <authorList>
            <person name="Lovell J.T."/>
            <person name="Jenkins J."/>
            <person name="Shu S."/>
            <person name="Juenger T.E."/>
            <person name="Schmutz J."/>
        </authorList>
    </citation>
    <scope>NUCLEOTIDE SEQUENCE</scope>
    <source>
        <strain evidence="2">AP13</strain>
    </source>
</reference>
<name>A0A8T0XAM9_PANVG</name>
<evidence type="ECO:0000313" key="2">
    <source>
        <dbReference type="EMBL" id="KAG2656087.1"/>
    </source>
</evidence>